<dbReference type="EMBL" id="MN739352">
    <property type="protein sequence ID" value="QHS99941.1"/>
    <property type="molecule type" value="Genomic_DNA"/>
</dbReference>
<evidence type="ECO:0000313" key="1">
    <source>
        <dbReference type="EMBL" id="QHS99941.1"/>
    </source>
</evidence>
<dbReference type="AlphaFoldDB" id="A0A6C0C756"/>
<accession>A0A6C0C756</accession>
<protein>
    <submittedName>
        <fullName evidence="1">Uncharacterized protein</fullName>
    </submittedName>
</protein>
<name>A0A6C0C756_9ZZZZ</name>
<organism evidence="1">
    <name type="scientific">viral metagenome</name>
    <dbReference type="NCBI Taxonomy" id="1070528"/>
    <lineage>
        <taxon>unclassified sequences</taxon>
        <taxon>metagenomes</taxon>
        <taxon>organismal metagenomes</taxon>
    </lineage>
</organism>
<sequence length="96" mass="10564">MVVKQMDADAEFQKQIIAVMVVSIMAMETTVTDGITTVLIIHTTIIFTDDDMEQQATSTAQKTQSMVDITTTSVFQISIPDLTTSLLSNYSINNID</sequence>
<reference evidence="1" key="1">
    <citation type="journal article" date="2020" name="Nature">
        <title>Giant virus diversity and host interactions through global metagenomics.</title>
        <authorList>
            <person name="Schulz F."/>
            <person name="Roux S."/>
            <person name="Paez-Espino D."/>
            <person name="Jungbluth S."/>
            <person name="Walsh D.A."/>
            <person name="Denef V.J."/>
            <person name="McMahon K.D."/>
            <person name="Konstantinidis K.T."/>
            <person name="Eloe-Fadrosh E.A."/>
            <person name="Kyrpides N.C."/>
            <person name="Woyke T."/>
        </authorList>
    </citation>
    <scope>NUCLEOTIDE SEQUENCE</scope>
    <source>
        <strain evidence="1">GVMAG-M-3300020192-26</strain>
    </source>
</reference>
<proteinExistence type="predicted"/>